<protein>
    <recommendedName>
        <fullName evidence="3">CCHC-type domain-containing protein</fullName>
    </recommendedName>
</protein>
<dbReference type="EMBL" id="MCFG01000820">
    <property type="protein sequence ID" value="ORX42424.1"/>
    <property type="molecule type" value="Genomic_DNA"/>
</dbReference>
<reference evidence="4 5" key="1">
    <citation type="submission" date="2016-08" db="EMBL/GenBank/DDBJ databases">
        <title>A Parts List for Fungal Cellulosomes Revealed by Comparative Genomics.</title>
        <authorList>
            <consortium name="DOE Joint Genome Institute"/>
            <person name="Haitjema C.H."/>
            <person name="Gilmore S.P."/>
            <person name="Henske J.K."/>
            <person name="Solomon K.V."/>
            <person name="De Groot R."/>
            <person name="Kuo A."/>
            <person name="Mondo S.J."/>
            <person name="Salamov A.A."/>
            <person name="Labutti K."/>
            <person name="Zhao Z."/>
            <person name="Chiniquy J."/>
            <person name="Barry K."/>
            <person name="Brewer H.M."/>
            <person name="Purvine S.O."/>
            <person name="Wright A.T."/>
            <person name="Boxma B."/>
            <person name="Van Alen T."/>
            <person name="Hackstein J.H."/>
            <person name="Baker S.E."/>
            <person name="Grigoriev I.V."/>
            <person name="O'Malley M.A."/>
        </authorList>
    </citation>
    <scope>NUCLEOTIDE SEQUENCE [LARGE SCALE GENOMIC DNA]</scope>
    <source>
        <strain evidence="4 5">S4</strain>
    </source>
</reference>
<dbReference type="GO" id="GO:0003676">
    <property type="term" value="F:nucleic acid binding"/>
    <property type="evidence" value="ECO:0007669"/>
    <property type="project" value="InterPro"/>
</dbReference>
<dbReference type="Proteomes" id="UP000193944">
    <property type="component" value="Unassembled WGS sequence"/>
</dbReference>
<evidence type="ECO:0000313" key="4">
    <source>
        <dbReference type="EMBL" id="ORX42424.1"/>
    </source>
</evidence>
<name>A0A1Y1UWI5_9FUNG</name>
<evidence type="ECO:0000259" key="3">
    <source>
        <dbReference type="PROSITE" id="PS50158"/>
    </source>
</evidence>
<organism evidence="4 5">
    <name type="scientific">Anaeromyces robustus</name>
    <dbReference type="NCBI Taxonomy" id="1754192"/>
    <lineage>
        <taxon>Eukaryota</taxon>
        <taxon>Fungi</taxon>
        <taxon>Fungi incertae sedis</taxon>
        <taxon>Chytridiomycota</taxon>
        <taxon>Chytridiomycota incertae sedis</taxon>
        <taxon>Neocallimastigomycetes</taxon>
        <taxon>Neocallimastigales</taxon>
        <taxon>Neocallimastigaceae</taxon>
        <taxon>Anaeromyces</taxon>
    </lineage>
</organism>
<dbReference type="InterPro" id="IPR036875">
    <property type="entry name" value="Znf_CCHC_sf"/>
</dbReference>
<evidence type="ECO:0000313" key="5">
    <source>
        <dbReference type="Proteomes" id="UP000193944"/>
    </source>
</evidence>
<keyword evidence="1" id="KW-0863">Zinc-finger</keyword>
<dbReference type="SUPFAM" id="SSF57756">
    <property type="entry name" value="Retrovirus zinc finger-like domains"/>
    <property type="match status" value="1"/>
</dbReference>
<proteinExistence type="predicted"/>
<keyword evidence="1" id="KW-0479">Metal-binding</keyword>
<comment type="caution">
    <text evidence="4">The sequence shown here is derived from an EMBL/GenBank/DDBJ whole genome shotgun (WGS) entry which is preliminary data.</text>
</comment>
<gene>
    <name evidence="4" type="ORF">BCR32DRAFT_251970</name>
</gene>
<keyword evidence="1" id="KW-0862">Zinc</keyword>
<dbReference type="OrthoDB" id="10410195at2759"/>
<dbReference type="GO" id="GO:0008270">
    <property type="term" value="F:zinc ion binding"/>
    <property type="evidence" value="ECO:0007669"/>
    <property type="project" value="UniProtKB-KW"/>
</dbReference>
<dbReference type="STRING" id="1754192.A0A1Y1UWI5"/>
<feature type="compositionally biased region" description="Low complexity" evidence="2">
    <location>
        <begin position="192"/>
        <end position="290"/>
    </location>
</feature>
<keyword evidence="5" id="KW-1185">Reference proteome</keyword>
<feature type="region of interest" description="Disordered" evidence="2">
    <location>
        <begin position="192"/>
        <end position="291"/>
    </location>
</feature>
<dbReference type="AlphaFoldDB" id="A0A1Y1UWI5"/>
<dbReference type="PROSITE" id="PS50158">
    <property type="entry name" value="ZF_CCHC"/>
    <property type="match status" value="1"/>
</dbReference>
<reference evidence="4 5" key="2">
    <citation type="submission" date="2016-08" db="EMBL/GenBank/DDBJ databases">
        <title>Pervasive Adenine N6-methylation of Active Genes in Fungi.</title>
        <authorList>
            <consortium name="DOE Joint Genome Institute"/>
            <person name="Mondo S.J."/>
            <person name="Dannebaum R.O."/>
            <person name="Kuo R.C."/>
            <person name="Labutti K."/>
            <person name="Haridas S."/>
            <person name="Kuo A."/>
            <person name="Salamov A."/>
            <person name="Ahrendt S.R."/>
            <person name="Lipzen A."/>
            <person name="Sullivan W."/>
            <person name="Andreopoulos W.B."/>
            <person name="Clum A."/>
            <person name="Lindquist E."/>
            <person name="Daum C."/>
            <person name="Ramamoorthy G.K."/>
            <person name="Gryganskyi A."/>
            <person name="Culley D."/>
            <person name="Magnuson J.K."/>
            <person name="James T.Y."/>
            <person name="O'Malley M.A."/>
            <person name="Stajich J.E."/>
            <person name="Spatafora J.W."/>
            <person name="Visel A."/>
            <person name="Grigoriev I.V."/>
        </authorList>
    </citation>
    <scope>NUCLEOTIDE SEQUENCE [LARGE SCALE GENOMIC DNA]</scope>
    <source>
        <strain evidence="4 5">S4</strain>
    </source>
</reference>
<evidence type="ECO:0000256" key="1">
    <source>
        <dbReference type="PROSITE-ProRule" id="PRU00047"/>
    </source>
</evidence>
<feature type="domain" description="CCHC-type" evidence="3">
    <location>
        <begin position="327"/>
        <end position="342"/>
    </location>
</feature>
<dbReference type="InterPro" id="IPR001878">
    <property type="entry name" value="Znf_CCHC"/>
</dbReference>
<accession>A0A1Y1UWI5</accession>
<sequence>MSDTKAITFNRLPILGKSKVDFEDWKFSYERWCKSNNVDEDEKLECLISITEGVARTIVINSLNKDEPDDYKTTINKLKDHYKSSLPKNSRLLELSTIIIKKGESVNDFNTKFDTLLNKINLKLTDEVIVSYYINAFRNFTRTYETLLESEPRNLEEAKKITSKKEKIYYLVESNRPKNKLYVNNNRKGNYNIENNIPRNNNNSNFNRNNINNNFNRNNNNNNNNNNFNRNNPFTNNFRNNSFTSNSNRNNSFTNNSNRNNSFANNSNRNYYNYNNNSNLNNNNFQKPNNLNQGIEYRRNSLRHTQNSNDDLQEITKRLADLKINVCINCQRIGHIVEECPELEDSEHLN</sequence>
<evidence type="ECO:0000256" key="2">
    <source>
        <dbReference type="SAM" id="MobiDB-lite"/>
    </source>
</evidence>